<evidence type="ECO:0000256" key="1">
    <source>
        <dbReference type="SAM" id="MobiDB-lite"/>
    </source>
</evidence>
<dbReference type="EMBL" id="VBRY01000001">
    <property type="protein sequence ID" value="TLS68950.1"/>
    <property type="molecule type" value="Genomic_DNA"/>
</dbReference>
<dbReference type="InterPro" id="IPR021136">
    <property type="entry name" value="Flagellar_hook_control-like_C"/>
</dbReference>
<dbReference type="RefSeq" id="WP_138237766.1">
    <property type="nucleotide sequence ID" value="NZ_VBRY01000001.1"/>
</dbReference>
<gene>
    <name evidence="3" type="ORF">FEF65_00130</name>
</gene>
<accession>A0A5R9GSR0</accession>
<feature type="region of interest" description="Disordered" evidence="1">
    <location>
        <begin position="1"/>
        <end position="20"/>
    </location>
</feature>
<reference evidence="3 4" key="1">
    <citation type="journal article" date="2019" name="Appl. Environ. Microbiol.">
        <title>Environmental Evidence and Genomic Insight of Iron-oxidizing Bacteria Preference Towards More Corrosion Resistant Stainless Steel at Higher Salinities.</title>
        <authorList>
            <person name="Garrison C.E."/>
            <person name="Price K.A."/>
            <person name="Field E.K."/>
        </authorList>
    </citation>
    <scope>NUCLEOTIDE SEQUENCE [LARGE SCALE GENOMIC DNA]</scope>
    <source>
        <strain evidence="3 4">P3</strain>
    </source>
</reference>
<organism evidence="3 4">
    <name type="scientific">Mariprofundus erugo</name>
    <dbReference type="NCBI Taxonomy" id="2528639"/>
    <lineage>
        <taxon>Bacteria</taxon>
        <taxon>Pseudomonadati</taxon>
        <taxon>Pseudomonadota</taxon>
        <taxon>Candidatius Mariprofundia</taxon>
        <taxon>Mariprofundales</taxon>
        <taxon>Mariprofundaceae</taxon>
        <taxon>Mariprofundus</taxon>
    </lineage>
</organism>
<comment type="caution">
    <text evidence="3">The sequence shown here is derived from an EMBL/GenBank/DDBJ whole genome shotgun (WGS) entry which is preliminary data.</text>
</comment>
<feature type="domain" description="Flagellar hook-length control protein-like C-terminal" evidence="2">
    <location>
        <begin position="398"/>
        <end position="478"/>
    </location>
</feature>
<keyword evidence="4" id="KW-1185">Reference proteome</keyword>
<feature type="compositionally biased region" description="Polar residues" evidence="1">
    <location>
        <begin position="477"/>
        <end position="525"/>
    </location>
</feature>
<feature type="compositionally biased region" description="Low complexity" evidence="1">
    <location>
        <begin position="304"/>
        <end position="315"/>
    </location>
</feature>
<feature type="compositionally biased region" description="Polar residues" evidence="1">
    <location>
        <begin position="291"/>
        <end position="300"/>
    </location>
</feature>
<sequence length="525" mass="54451">MIEQISGTGQSGIAEATATGGKQGQNSLFAKLMAMFEKQGKAGDKTSLVNGAKTPTMTLLKQTAESTLKDGQENKSAQKGVLTATAKLAQKSSPDASKVVQQGTAIIAAPAKKLAGETTETVDGSTVQAVALHALNQSHIDSKTGQPAVKIIMDGKQSATTKDGQTAGKETVQLIGKQQESVNGKIQMPHMETGTATIKRDSHVNTDGEQQVDLKAAPGDAKAASGKFEAVSAAAAVTRKQGVEQAAANTATTVREGTNGQPVAMPTVTRQERPLTADERDAVQQLTAKQGNAATGNDKNSPLAAHNHTAQQHNASTTTQSGNAPVQQAAVLETAMQSDSSGNQQSGEKGGQDGRNIQILATDNRPATSGTSANAANFQHYMNHKSVPTMTMYESIQHIAHAAKNGQTRLEIQLDPAHLGKIHISLQTDASKQLQVHLIVDQSATRAAIDQQLPALKQALAQQGLDLSGFSMGSHGEQASSGFGNNQSSPGFRQNASNAGIDLPSSTPSNRPVASHSGSGLSIHV</sequence>
<dbReference type="Proteomes" id="UP000306585">
    <property type="component" value="Unassembled WGS sequence"/>
</dbReference>
<protein>
    <recommendedName>
        <fullName evidence="2">Flagellar hook-length control protein-like C-terminal domain-containing protein</fullName>
    </recommendedName>
</protein>
<dbReference type="CDD" id="cd17470">
    <property type="entry name" value="T3SS_Flik_C"/>
    <property type="match status" value="1"/>
</dbReference>
<evidence type="ECO:0000313" key="4">
    <source>
        <dbReference type="Proteomes" id="UP000306585"/>
    </source>
</evidence>
<feature type="region of interest" description="Disordered" evidence="1">
    <location>
        <begin position="471"/>
        <end position="525"/>
    </location>
</feature>
<dbReference type="Pfam" id="PF02120">
    <property type="entry name" value="Flg_hook"/>
    <property type="match status" value="1"/>
</dbReference>
<name>A0A5R9GSR0_9PROT</name>
<proteinExistence type="predicted"/>
<dbReference type="Gene3D" id="3.30.750.140">
    <property type="match status" value="1"/>
</dbReference>
<feature type="region of interest" description="Disordered" evidence="1">
    <location>
        <begin position="291"/>
        <end position="354"/>
    </location>
</feature>
<dbReference type="InterPro" id="IPR038610">
    <property type="entry name" value="FliK-like_C_sf"/>
</dbReference>
<evidence type="ECO:0000259" key="2">
    <source>
        <dbReference type="Pfam" id="PF02120"/>
    </source>
</evidence>
<feature type="compositionally biased region" description="Polar residues" evidence="1">
    <location>
        <begin position="316"/>
        <end position="326"/>
    </location>
</feature>
<dbReference type="AlphaFoldDB" id="A0A5R9GSR0"/>
<evidence type="ECO:0000313" key="3">
    <source>
        <dbReference type="EMBL" id="TLS68950.1"/>
    </source>
</evidence>
<feature type="region of interest" description="Disordered" evidence="1">
    <location>
        <begin position="247"/>
        <end position="275"/>
    </location>
</feature>
<feature type="compositionally biased region" description="Polar residues" evidence="1">
    <location>
        <begin position="247"/>
        <end position="261"/>
    </location>
</feature>
<feature type="compositionally biased region" description="Polar residues" evidence="1">
    <location>
        <begin position="335"/>
        <end position="347"/>
    </location>
</feature>